<evidence type="ECO:0000313" key="1">
    <source>
        <dbReference type="EMBL" id="CDO59004.1"/>
    </source>
</evidence>
<dbReference type="Proteomes" id="UP000032160">
    <property type="component" value="Chromosome I"/>
</dbReference>
<reference evidence="1 2" key="1">
    <citation type="journal article" date="2014" name="Front. Genet.">
        <title>Genome and metabolic network of "Candidatus Phaeomarinobacter ectocarpi" Ec32, a new candidate genus of Alphaproteobacteria frequently associated with brown algae.</title>
        <authorList>
            <person name="Dittami S.M."/>
            <person name="Barbeyron T."/>
            <person name="Boyen C."/>
            <person name="Cambefort J."/>
            <person name="Collet G."/>
            <person name="Delage L."/>
            <person name="Gobet A."/>
            <person name="Groisillier A."/>
            <person name="Leblanc C."/>
            <person name="Michel G."/>
            <person name="Scornet D."/>
            <person name="Siegel A."/>
            <person name="Tapia J.E."/>
            <person name="Tonon T."/>
        </authorList>
    </citation>
    <scope>NUCLEOTIDE SEQUENCE [LARGE SCALE GENOMIC DNA]</scope>
    <source>
        <strain evidence="1 2">Ec32</strain>
    </source>
</reference>
<dbReference type="KEGG" id="pect:BN1012_Phect790"/>
<dbReference type="EMBL" id="HG966617">
    <property type="protein sequence ID" value="CDO59004.1"/>
    <property type="molecule type" value="Genomic_DNA"/>
</dbReference>
<evidence type="ECO:0000313" key="2">
    <source>
        <dbReference type="Proteomes" id="UP000032160"/>
    </source>
</evidence>
<dbReference type="OrthoDB" id="8450227at2"/>
<organism evidence="1 2">
    <name type="scientific">Candidatus Phaeomarinibacter ectocarpi</name>
    <dbReference type="NCBI Taxonomy" id="1458461"/>
    <lineage>
        <taxon>Bacteria</taxon>
        <taxon>Pseudomonadati</taxon>
        <taxon>Pseudomonadota</taxon>
        <taxon>Alphaproteobacteria</taxon>
        <taxon>Hyphomicrobiales</taxon>
        <taxon>Parvibaculaceae</taxon>
        <taxon>Candidatus Phaeomarinibacter</taxon>
    </lineage>
</organism>
<name>X5ME26_9HYPH</name>
<dbReference type="AlphaFoldDB" id="X5ME26"/>
<protein>
    <submittedName>
        <fullName evidence="1">Uncharacterized protein</fullName>
    </submittedName>
</protein>
<accession>X5ME26</accession>
<keyword evidence="2" id="KW-1185">Reference proteome</keyword>
<dbReference type="RefSeq" id="WP_043949793.1">
    <property type="nucleotide sequence ID" value="NZ_HG966617.1"/>
</dbReference>
<sequence length="166" mass="18988">MKRILTYAAGGLVGAIALGLAAIVPANAASLPAGKALTSTIDANGAVTLIHDSRHHHHRGQNHRRGQNYYGGWRQSNWHRRHYNQNRNYNYGPRYHHRNHGNVRPFKNFIRALTGHGYHNFRRAQFHGHGRNWTPHYFVSAYDGYGRGVNLRVCAYTGNVLGWRYH</sequence>
<gene>
    <name evidence="1" type="ORF">BN1012_Phect790</name>
</gene>
<proteinExistence type="predicted"/>
<dbReference type="HOGENOM" id="CLU_1599726_0_0_5"/>